<dbReference type="CDD" id="cd09019">
    <property type="entry name" value="galactose_mutarotase_like"/>
    <property type="match status" value="1"/>
</dbReference>
<evidence type="ECO:0000256" key="5">
    <source>
        <dbReference type="PIRNR" id="PIRNR005096"/>
    </source>
</evidence>
<feature type="active site" description="Proton acceptor" evidence="6">
    <location>
        <position position="305"/>
    </location>
</feature>
<dbReference type="KEGG" id="ppr:PBPRA0459"/>
<feature type="active site" description="Proton donor" evidence="6">
    <location>
        <position position="173"/>
    </location>
</feature>
<evidence type="ECO:0000256" key="6">
    <source>
        <dbReference type="PIRSR" id="PIRSR005096-1"/>
    </source>
</evidence>
<evidence type="ECO:0000256" key="2">
    <source>
        <dbReference type="ARBA" id="ARBA00006206"/>
    </source>
</evidence>
<gene>
    <name evidence="9" type="primary">GALM</name>
    <name evidence="9" type="ordered locus">PBPRA0459</name>
</gene>
<dbReference type="HOGENOM" id="CLU_031753_1_0_6"/>
<accession>Q6LUY5</accession>
<reference evidence="10" key="1">
    <citation type="journal article" date="2005" name="Science">
        <title>Life at depth: Photobacterium profundum genome sequence and expression analysis.</title>
        <authorList>
            <person name="Vezzi A."/>
            <person name="Campanaro S."/>
            <person name="D'Angelo M."/>
            <person name="Simonato F."/>
            <person name="Vitulo N."/>
            <person name="Lauro F.M."/>
            <person name="Cestaro A."/>
            <person name="Malacrida G."/>
            <person name="Simionati B."/>
            <person name="Cannata N."/>
            <person name="Romualdi C."/>
            <person name="Bartlett D.H."/>
            <person name="Valle G."/>
        </authorList>
    </citation>
    <scope>NUCLEOTIDE SEQUENCE [LARGE SCALE GENOMIC DNA]</scope>
    <source>
        <strain evidence="10">ATCC BAA-1253 / SS9</strain>
    </source>
</reference>
<dbReference type="GO" id="GO:0004034">
    <property type="term" value="F:aldose 1-epimerase activity"/>
    <property type="evidence" value="ECO:0007669"/>
    <property type="project" value="UniProtKB-EC"/>
</dbReference>
<name>Q6LUY5_PHOPR</name>
<dbReference type="Pfam" id="PF01263">
    <property type="entry name" value="Aldose_epim"/>
    <property type="match status" value="1"/>
</dbReference>
<dbReference type="PIRSF" id="PIRSF005096">
    <property type="entry name" value="GALM"/>
    <property type="match status" value="1"/>
</dbReference>
<keyword evidence="3 5" id="KW-0413">Isomerase</keyword>
<dbReference type="GO" id="GO:0006006">
    <property type="term" value="P:glucose metabolic process"/>
    <property type="evidence" value="ECO:0007669"/>
    <property type="project" value="TreeGrafter"/>
</dbReference>
<dbReference type="STRING" id="298386.PBPRA0459"/>
<organism evidence="9 10">
    <name type="scientific">Photobacterium profundum (strain SS9)</name>
    <dbReference type="NCBI Taxonomy" id="298386"/>
    <lineage>
        <taxon>Bacteria</taxon>
        <taxon>Pseudomonadati</taxon>
        <taxon>Pseudomonadota</taxon>
        <taxon>Gammaproteobacteria</taxon>
        <taxon>Vibrionales</taxon>
        <taxon>Vibrionaceae</taxon>
        <taxon>Photobacterium</taxon>
    </lineage>
</organism>
<dbReference type="EC" id="5.1.3.3" evidence="5"/>
<evidence type="ECO:0000256" key="8">
    <source>
        <dbReference type="PIRSR" id="PIRSR005096-3"/>
    </source>
</evidence>
<dbReference type="GO" id="GO:0030246">
    <property type="term" value="F:carbohydrate binding"/>
    <property type="evidence" value="ECO:0007669"/>
    <property type="project" value="InterPro"/>
</dbReference>
<evidence type="ECO:0000313" key="9">
    <source>
        <dbReference type="EMBL" id="CAG18890.1"/>
    </source>
</evidence>
<dbReference type="InterPro" id="IPR015443">
    <property type="entry name" value="Aldose_1-epimerase"/>
</dbReference>
<dbReference type="eggNOG" id="COG2017">
    <property type="taxonomic scope" value="Bacteria"/>
</dbReference>
<dbReference type="SUPFAM" id="SSF74650">
    <property type="entry name" value="Galactose mutarotase-like"/>
    <property type="match status" value="1"/>
</dbReference>
<keyword evidence="10" id="KW-1185">Reference proteome</keyword>
<dbReference type="Proteomes" id="UP000000593">
    <property type="component" value="Chromosome 1"/>
</dbReference>
<dbReference type="InterPro" id="IPR014718">
    <property type="entry name" value="GH-type_carb-bd"/>
</dbReference>
<evidence type="ECO:0000256" key="1">
    <source>
        <dbReference type="ARBA" id="ARBA00005028"/>
    </source>
</evidence>
<dbReference type="AlphaFoldDB" id="Q6LUY5"/>
<proteinExistence type="inferred from homology"/>
<dbReference type="UniPathway" id="UPA00242"/>
<comment type="catalytic activity">
    <reaction evidence="5">
        <text>alpha-D-glucose = beta-D-glucose</text>
        <dbReference type="Rhea" id="RHEA:10264"/>
        <dbReference type="ChEBI" id="CHEBI:15903"/>
        <dbReference type="ChEBI" id="CHEBI:17925"/>
        <dbReference type="EC" id="5.1.3.3"/>
    </reaction>
</comment>
<keyword evidence="4 5" id="KW-0119">Carbohydrate metabolism</keyword>
<protein>
    <recommendedName>
        <fullName evidence="5">Aldose 1-epimerase</fullName>
        <ecNumber evidence="5">5.1.3.3</ecNumber>
    </recommendedName>
</protein>
<sequence>MQAGNCVAWGQYQLIRISNSNNVMIDIATLGATIVNFYVTDKRGCERNIVLGYDDAEGYVCGDKYIGAVVGPWANRIEKGQYKIEGEQPCQLEQNEKTNHLHGGSAGVHTKAWQVKCVAQQGVTLTTRVEAGEAGYPYSIAIEVTYRLSESNELSIQYQAFCEGIVPINLTQHSYFNLNGDRSDITDHCLSLEADEVLIVDACGIPTASVLVDKNIMDLRTPVRLDHVLDQHAPSLSKLDGYDHCFVIKGQGLRTAAWLFSSATGIELEMLTDQAGVQFYTGIHLGSTLGRHHQVYSKYSGLCLEAQHFPNQPNMADKQLECLYGPERMYKQTTVYRVNVI</sequence>
<dbReference type="EMBL" id="CR378664">
    <property type="protein sequence ID" value="CAG18890.1"/>
    <property type="molecule type" value="Genomic_DNA"/>
</dbReference>
<comment type="pathway">
    <text evidence="1 5">Carbohydrate metabolism; hexose metabolism.</text>
</comment>
<dbReference type="InterPro" id="IPR011013">
    <property type="entry name" value="Gal_mutarotase_sf_dom"/>
</dbReference>
<evidence type="ECO:0000313" key="10">
    <source>
        <dbReference type="Proteomes" id="UP000000593"/>
    </source>
</evidence>
<dbReference type="InterPro" id="IPR047215">
    <property type="entry name" value="Galactose_mutarotase-like"/>
</dbReference>
<dbReference type="NCBIfam" id="NF008277">
    <property type="entry name" value="PRK11055.1"/>
    <property type="match status" value="1"/>
</dbReference>
<feature type="binding site" evidence="8">
    <location>
        <begin position="75"/>
        <end position="76"/>
    </location>
    <ligand>
        <name>beta-D-galactose</name>
        <dbReference type="ChEBI" id="CHEBI:27667"/>
    </ligand>
</feature>
<dbReference type="Gene3D" id="2.70.98.10">
    <property type="match status" value="1"/>
</dbReference>
<feature type="binding site" evidence="7">
    <location>
        <position position="243"/>
    </location>
    <ligand>
        <name>beta-D-galactose</name>
        <dbReference type="ChEBI" id="CHEBI:27667"/>
    </ligand>
</feature>
<evidence type="ECO:0000256" key="7">
    <source>
        <dbReference type="PIRSR" id="PIRSR005096-2"/>
    </source>
</evidence>
<comment type="similarity">
    <text evidence="2 5">Belongs to the aldose epimerase family.</text>
</comment>
<evidence type="ECO:0000256" key="3">
    <source>
        <dbReference type="ARBA" id="ARBA00023235"/>
    </source>
</evidence>
<dbReference type="PANTHER" id="PTHR10091">
    <property type="entry name" value="ALDOSE-1-EPIMERASE"/>
    <property type="match status" value="1"/>
</dbReference>
<dbReference type="PANTHER" id="PTHR10091:SF0">
    <property type="entry name" value="GALACTOSE MUTAROTASE"/>
    <property type="match status" value="1"/>
</dbReference>
<feature type="binding site" evidence="8">
    <location>
        <begin position="173"/>
        <end position="175"/>
    </location>
    <ligand>
        <name>beta-D-galactose</name>
        <dbReference type="ChEBI" id="CHEBI:27667"/>
    </ligand>
</feature>
<evidence type="ECO:0000256" key="4">
    <source>
        <dbReference type="ARBA" id="ARBA00023277"/>
    </source>
</evidence>
<dbReference type="GO" id="GO:0033499">
    <property type="term" value="P:galactose catabolic process via UDP-galactose, Leloir pathway"/>
    <property type="evidence" value="ECO:0007669"/>
    <property type="project" value="TreeGrafter"/>
</dbReference>
<dbReference type="InterPro" id="IPR008183">
    <property type="entry name" value="Aldose_1/G6P_1-epimerase"/>
</dbReference>